<reference evidence="2" key="2">
    <citation type="submission" date="2025-09" db="UniProtKB">
        <authorList>
            <consortium name="Ensembl"/>
        </authorList>
    </citation>
    <scope>IDENTIFICATION</scope>
</reference>
<keyword evidence="3" id="KW-1185">Reference proteome</keyword>
<dbReference type="Proteomes" id="UP000694419">
    <property type="component" value="Unplaced"/>
</dbReference>
<dbReference type="Pfam" id="PF03184">
    <property type="entry name" value="DDE_1"/>
    <property type="match status" value="1"/>
</dbReference>
<feature type="domain" description="DDE-1" evidence="1">
    <location>
        <begin position="15"/>
        <end position="79"/>
    </location>
</feature>
<dbReference type="GO" id="GO:0003676">
    <property type="term" value="F:nucleic acid binding"/>
    <property type="evidence" value="ECO:0007669"/>
    <property type="project" value="InterPro"/>
</dbReference>
<sequence length="83" mass="9738">MAQWKSHVLPLVRPQPMNQGVITTFKTCYLEETFSKLIQETTGKENPCLNNFWRQFNIMDGIDNISITWEEVTIQCMSGLWQK</sequence>
<organism evidence="2 3">
    <name type="scientific">Calidris pygmaea</name>
    <name type="common">Spoon-billed sandpiper</name>
    <dbReference type="NCBI Taxonomy" id="425635"/>
    <lineage>
        <taxon>Eukaryota</taxon>
        <taxon>Metazoa</taxon>
        <taxon>Chordata</taxon>
        <taxon>Craniata</taxon>
        <taxon>Vertebrata</taxon>
        <taxon>Euteleostomi</taxon>
        <taxon>Archelosauria</taxon>
        <taxon>Archosauria</taxon>
        <taxon>Dinosauria</taxon>
        <taxon>Saurischia</taxon>
        <taxon>Theropoda</taxon>
        <taxon>Coelurosauria</taxon>
        <taxon>Aves</taxon>
        <taxon>Neognathae</taxon>
        <taxon>Neoaves</taxon>
        <taxon>Charadriiformes</taxon>
        <taxon>Scolopacidae</taxon>
        <taxon>Calidris</taxon>
    </lineage>
</organism>
<dbReference type="AlphaFoldDB" id="A0A8C3JPI5"/>
<evidence type="ECO:0000313" key="3">
    <source>
        <dbReference type="Proteomes" id="UP000694419"/>
    </source>
</evidence>
<reference evidence="2" key="1">
    <citation type="submission" date="2025-08" db="UniProtKB">
        <authorList>
            <consortium name="Ensembl"/>
        </authorList>
    </citation>
    <scope>IDENTIFICATION</scope>
</reference>
<proteinExistence type="predicted"/>
<dbReference type="InterPro" id="IPR004875">
    <property type="entry name" value="DDE_SF_endonuclease_dom"/>
</dbReference>
<protein>
    <recommendedName>
        <fullName evidence="1">DDE-1 domain-containing protein</fullName>
    </recommendedName>
</protein>
<dbReference type="Ensembl" id="ENSCPGT00000011538.1">
    <property type="protein sequence ID" value="ENSCPGP00000010508.1"/>
    <property type="gene ID" value="ENSCPGG00000007492.1"/>
</dbReference>
<name>A0A8C3JPI5_9CHAR</name>
<evidence type="ECO:0000259" key="1">
    <source>
        <dbReference type="Pfam" id="PF03184"/>
    </source>
</evidence>
<evidence type="ECO:0000313" key="2">
    <source>
        <dbReference type="Ensembl" id="ENSCPGP00000010508.1"/>
    </source>
</evidence>
<accession>A0A8C3JPI5</accession>